<dbReference type="PRINTS" id="PR01506">
    <property type="entry name" value="TATBPROTEIN"/>
</dbReference>
<keyword evidence="13" id="KW-1185">Reference proteome</keyword>
<dbReference type="AlphaFoldDB" id="A0A9X3Z6N6"/>
<comment type="function">
    <text evidence="9">Part of the twin-arginine translocation (Tat) system that transports large folded proteins containing a characteristic twin-arginine motif in their signal peptide across membranes. Together with TatC, TatB is part of a receptor directly interacting with Tat signal peptides. TatB may form an oligomeric binding site that transiently accommodates folded Tat precursor proteins before their translocation.</text>
</comment>
<keyword evidence="8 9" id="KW-0472">Membrane</keyword>
<dbReference type="Gene3D" id="1.20.5.3310">
    <property type="match status" value="1"/>
</dbReference>
<protein>
    <recommendedName>
        <fullName evidence="9">Sec-independent protein translocase protein TatB</fullName>
    </recommendedName>
</protein>
<dbReference type="InterPro" id="IPR018448">
    <property type="entry name" value="TatB"/>
</dbReference>
<evidence type="ECO:0000313" key="13">
    <source>
        <dbReference type="Proteomes" id="UP001141619"/>
    </source>
</evidence>
<dbReference type="Pfam" id="PF02416">
    <property type="entry name" value="TatA_B_E"/>
    <property type="match status" value="1"/>
</dbReference>
<evidence type="ECO:0000313" key="12">
    <source>
        <dbReference type="EMBL" id="MDA5193321.1"/>
    </source>
</evidence>
<keyword evidence="2 9" id="KW-0813">Transport</keyword>
<dbReference type="Proteomes" id="UP001141619">
    <property type="component" value="Unassembled WGS sequence"/>
</dbReference>
<keyword evidence="7 9" id="KW-0811">Translocation</keyword>
<dbReference type="RefSeq" id="WP_274943024.1">
    <property type="nucleotide sequence ID" value="NZ_JANWOI010000002.1"/>
</dbReference>
<dbReference type="InterPro" id="IPR003369">
    <property type="entry name" value="TatA/B/E"/>
</dbReference>
<dbReference type="HAMAP" id="MF_00237">
    <property type="entry name" value="TatB"/>
    <property type="match status" value="1"/>
</dbReference>
<keyword evidence="6 9" id="KW-1133">Transmembrane helix</keyword>
<keyword evidence="3 9" id="KW-1003">Cell membrane</keyword>
<comment type="caution">
    <text evidence="12">The sequence shown here is derived from an EMBL/GenBank/DDBJ whole genome shotgun (WGS) entry which is preliminary data.</text>
</comment>
<feature type="transmembrane region" description="Helical" evidence="11">
    <location>
        <begin position="6"/>
        <end position="25"/>
    </location>
</feature>
<dbReference type="PANTHER" id="PTHR33162:SF1">
    <property type="entry name" value="SEC-INDEPENDENT PROTEIN TRANSLOCASE PROTEIN TATA, CHLOROPLASTIC"/>
    <property type="match status" value="1"/>
</dbReference>
<proteinExistence type="inferred from homology"/>
<evidence type="ECO:0000256" key="11">
    <source>
        <dbReference type="SAM" id="Phobius"/>
    </source>
</evidence>
<gene>
    <name evidence="9 12" type="primary">tatB</name>
    <name evidence="12" type="ORF">NYP16_05045</name>
</gene>
<evidence type="ECO:0000256" key="9">
    <source>
        <dbReference type="HAMAP-Rule" id="MF_00237"/>
    </source>
</evidence>
<organism evidence="12 13">
    <name type="scientific">Govanella unica</name>
    <dbReference type="NCBI Taxonomy" id="2975056"/>
    <lineage>
        <taxon>Bacteria</taxon>
        <taxon>Pseudomonadati</taxon>
        <taxon>Pseudomonadota</taxon>
        <taxon>Alphaproteobacteria</taxon>
        <taxon>Emcibacterales</taxon>
        <taxon>Govanellaceae</taxon>
        <taxon>Govanella</taxon>
    </lineage>
</organism>
<evidence type="ECO:0000256" key="1">
    <source>
        <dbReference type="ARBA" id="ARBA00004167"/>
    </source>
</evidence>
<reference evidence="12" key="2">
    <citation type="journal article" date="2023" name="Syst. Appl. Microbiol.">
        <title>Govania unica gen. nov., sp. nov., a rare biosphere bacterium that represents a novel family in the class Alphaproteobacteria.</title>
        <authorList>
            <person name="Vandamme P."/>
            <person name="Peeters C."/>
            <person name="Hettiarachchi A."/>
            <person name="Cnockaert M."/>
            <person name="Carlier A."/>
        </authorList>
    </citation>
    <scope>NUCLEOTIDE SEQUENCE</scope>
    <source>
        <strain evidence="12">LMG 31809</strain>
    </source>
</reference>
<dbReference type="GO" id="GO:0043953">
    <property type="term" value="P:protein transport by the Tat complex"/>
    <property type="evidence" value="ECO:0007669"/>
    <property type="project" value="UniProtKB-UniRule"/>
</dbReference>
<feature type="region of interest" description="Disordered" evidence="10">
    <location>
        <begin position="86"/>
        <end position="134"/>
    </location>
</feature>
<dbReference type="GO" id="GO:0033281">
    <property type="term" value="C:TAT protein transport complex"/>
    <property type="evidence" value="ECO:0007669"/>
    <property type="project" value="UniProtKB-UniRule"/>
</dbReference>
<sequence length="134" mass="14473">MFDVGWSELLVIGVVAVVVVGPKDLPKVLRASAQMLRKARSLADELKAGVNDLIEEAEIDEVKKSIHHVSNFDPRKRLEAYIDPTTGAYVPPSPEGEDVAEPVKTETAEPQKTVTAEPQESAAADPENGKRSGE</sequence>
<evidence type="ECO:0000256" key="4">
    <source>
        <dbReference type="ARBA" id="ARBA00022692"/>
    </source>
</evidence>
<dbReference type="GO" id="GO:0008320">
    <property type="term" value="F:protein transmembrane transporter activity"/>
    <property type="evidence" value="ECO:0007669"/>
    <property type="project" value="UniProtKB-UniRule"/>
</dbReference>
<reference evidence="12" key="1">
    <citation type="submission" date="2022-08" db="EMBL/GenBank/DDBJ databases">
        <authorList>
            <person name="Vandamme P."/>
            <person name="Hettiarachchi A."/>
            <person name="Peeters C."/>
            <person name="Cnockaert M."/>
            <person name="Carlier A."/>
        </authorList>
    </citation>
    <scope>NUCLEOTIDE SEQUENCE</scope>
    <source>
        <strain evidence="12">LMG 31809</strain>
    </source>
</reference>
<dbReference type="NCBIfam" id="TIGR01410">
    <property type="entry name" value="tatB"/>
    <property type="match status" value="1"/>
</dbReference>
<name>A0A9X3Z6N6_9PROT</name>
<keyword evidence="4 9" id="KW-0812">Transmembrane</keyword>
<comment type="subcellular location">
    <subcellularLocation>
        <location evidence="9">Cell membrane</location>
        <topology evidence="9">Single-pass membrane protein</topology>
    </subcellularLocation>
    <subcellularLocation>
        <location evidence="1">Membrane</location>
        <topology evidence="1">Single-pass membrane protein</topology>
    </subcellularLocation>
</comment>
<dbReference type="PANTHER" id="PTHR33162">
    <property type="entry name" value="SEC-INDEPENDENT PROTEIN TRANSLOCASE PROTEIN TATA, CHLOROPLASTIC"/>
    <property type="match status" value="1"/>
</dbReference>
<evidence type="ECO:0000256" key="5">
    <source>
        <dbReference type="ARBA" id="ARBA00022927"/>
    </source>
</evidence>
<keyword evidence="5 9" id="KW-0653">Protein transport</keyword>
<evidence type="ECO:0000256" key="7">
    <source>
        <dbReference type="ARBA" id="ARBA00023010"/>
    </source>
</evidence>
<evidence type="ECO:0000256" key="3">
    <source>
        <dbReference type="ARBA" id="ARBA00022475"/>
    </source>
</evidence>
<evidence type="ECO:0000256" key="2">
    <source>
        <dbReference type="ARBA" id="ARBA00022448"/>
    </source>
</evidence>
<evidence type="ECO:0000256" key="8">
    <source>
        <dbReference type="ARBA" id="ARBA00023136"/>
    </source>
</evidence>
<evidence type="ECO:0000256" key="6">
    <source>
        <dbReference type="ARBA" id="ARBA00022989"/>
    </source>
</evidence>
<accession>A0A9X3Z6N6</accession>
<comment type="subunit">
    <text evidence="9">The Tat system comprises two distinct complexes: a TatABC complex, containing multiple copies of TatA, TatB and TatC subunits, and a separate TatA complex, containing only TatA subunits. Substrates initially bind to the TatABC complex, which probably triggers association of the separate TatA complex to form the active translocon.</text>
</comment>
<evidence type="ECO:0000256" key="10">
    <source>
        <dbReference type="SAM" id="MobiDB-lite"/>
    </source>
</evidence>
<comment type="similarity">
    <text evidence="9">Belongs to the TatB family.</text>
</comment>
<dbReference type="EMBL" id="JANWOI010000002">
    <property type="protein sequence ID" value="MDA5193321.1"/>
    <property type="molecule type" value="Genomic_DNA"/>
</dbReference>